<dbReference type="Gene3D" id="3.40.50.300">
    <property type="entry name" value="P-loop containing nucleotide triphosphate hydrolases"/>
    <property type="match status" value="1"/>
</dbReference>
<reference evidence="3" key="1">
    <citation type="journal article" date="2015" name="Nature">
        <title>Complex archaea that bridge the gap between prokaryotes and eukaryotes.</title>
        <authorList>
            <person name="Spang A."/>
            <person name="Saw J.H."/>
            <person name="Jorgensen S.L."/>
            <person name="Zaremba-Niedzwiedzka K."/>
            <person name="Martijn J."/>
            <person name="Lind A.E."/>
            <person name="van Eijk R."/>
            <person name="Schleper C."/>
            <person name="Guy L."/>
            <person name="Ettema T.J."/>
        </authorList>
    </citation>
    <scope>NUCLEOTIDE SEQUENCE</scope>
</reference>
<dbReference type="InterPro" id="IPR027417">
    <property type="entry name" value="P-loop_NTPase"/>
</dbReference>
<dbReference type="InterPro" id="IPR050209">
    <property type="entry name" value="Rab_GTPases_membrane_traffic"/>
</dbReference>
<accession>A0A0F9QN11</accession>
<dbReference type="PANTHER" id="PTHR47979">
    <property type="entry name" value="DRAB11-RELATED"/>
    <property type="match status" value="1"/>
</dbReference>
<name>A0A0F9QN11_9ZZZZ</name>
<evidence type="ECO:0008006" key="4">
    <source>
        <dbReference type="Google" id="ProtNLM"/>
    </source>
</evidence>
<feature type="compositionally biased region" description="Basic residues" evidence="2">
    <location>
        <begin position="452"/>
        <end position="465"/>
    </location>
</feature>
<dbReference type="EMBL" id="LAZR01001380">
    <property type="protein sequence ID" value="KKN45575.1"/>
    <property type="molecule type" value="Genomic_DNA"/>
</dbReference>
<feature type="region of interest" description="Disordered" evidence="2">
    <location>
        <begin position="328"/>
        <end position="526"/>
    </location>
</feature>
<dbReference type="SMART" id="SM00175">
    <property type="entry name" value="RAB"/>
    <property type="match status" value="1"/>
</dbReference>
<sequence length="587" mass="66253">MAEEYDYLFKSIVVGDGGVGKTALTLRFSKGFFTEDYKMTIGVDFHVKTISIDSSEGLIRSKLQIWDTGGQERFSSIRPMYYRGSLGALLIFDLTNSASFEHLPQWIEEVRANVKNEIPLLLVGNKSDLLDEREVTLEELNNFTRDFNLFYMETSAKTGDGVGDCFYILACLMIGSGVPDQLVSSGKVFNPGEIANMVNKGIQPSSPQVQPEYEYSAPPVPEPTIVGNQNQEFSFEPDPEIEYEAPPVPEPTFIKQPSSNPPFSSEFEPEIPIPEPLVEESGNSSPNFDFKTPEEILSEEKSETIENSNVAAPVSTYEETYKPKAAPFTSNIPVPAPPPEGFQAPQEDSIVEAKSDLKPLFSVPTGESHSRVEPFIVSEPIFSKKDKKKQDKQKKKEEREIKLQKEREEKERKLQEEKEEKERKLQEEKEEKERKLQEEKERQKKLIEEMKKAKKEKKQKPKKEKSKQLDIATTHLPPTVSPHDSLRSPSLFQTLAQKGDEEENSQTSSFIPFSSPKESKNQEISKLRIIPNVNGVDTHLRKFTPITPQPTTQKKPKSGKKDLIICKNCGGILSSDYAFCNKCGSQL</sequence>
<dbReference type="Pfam" id="PF00071">
    <property type="entry name" value="Ras"/>
    <property type="match status" value="1"/>
</dbReference>
<gene>
    <name evidence="3" type="ORF">LCGC14_0681700</name>
</gene>
<dbReference type="AlphaFoldDB" id="A0A0F9QN11"/>
<dbReference type="GO" id="GO:0003924">
    <property type="term" value="F:GTPase activity"/>
    <property type="evidence" value="ECO:0007669"/>
    <property type="project" value="InterPro"/>
</dbReference>
<feature type="compositionally biased region" description="Basic and acidic residues" evidence="2">
    <location>
        <begin position="394"/>
        <end position="451"/>
    </location>
</feature>
<feature type="compositionally biased region" description="Basic and acidic residues" evidence="2">
    <location>
        <begin position="517"/>
        <end position="526"/>
    </location>
</feature>
<dbReference type="SUPFAM" id="SSF52540">
    <property type="entry name" value="P-loop containing nucleoside triphosphate hydrolases"/>
    <property type="match status" value="1"/>
</dbReference>
<dbReference type="FunFam" id="3.40.50.300:FF:000808">
    <property type="entry name" value="Small GTP-binding protein, putative"/>
    <property type="match status" value="1"/>
</dbReference>
<dbReference type="PROSITE" id="PS51421">
    <property type="entry name" value="RAS"/>
    <property type="match status" value="1"/>
</dbReference>
<dbReference type="PROSITE" id="PS51420">
    <property type="entry name" value="RHO"/>
    <property type="match status" value="1"/>
</dbReference>
<comment type="similarity">
    <text evidence="1">Belongs to the small GTPase superfamily. Rab family.</text>
</comment>
<evidence type="ECO:0000313" key="3">
    <source>
        <dbReference type="EMBL" id="KKN45575.1"/>
    </source>
</evidence>
<organism evidence="3">
    <name type="scientific">marine sediment metagenome</name>
    <dbReference type="NCBI Taxonomy" id="412755"/>
    <lineage>
        <taxon>unclassified sequences</taxon>
        <taxon>metagenomes</taxon>
        <taxon>ecological metagenomes</taxon>
    </lineage>
</organism>
<dbReference type="PRINTS" id="PR00449">
    <property type="entry name" value="RASTRNSFRMNG"/>
</dbReference>
<dbReference type="GO" id="GO:0005525">
    <property type="term" value="F:GTP binding"/>
    <property type="evidence" value="ECO:0007669"/>
    <property type="project" value="InterPro"/>
</dbReference>
<evidence type="ECO:0000256" key="1">
    <source>
        <dbReference type="ARBA" id="ARBA00006270"/>
    </source>
</evidence>
<dbReference type="SMART" id="SM00176">
    <property type="entry name" value="RAN"/>
    <property type="match status" value="1"/>
</dbReference>
<dbReference type="InterPro" id="IPR005225">
    <property type="entry name" value="Small_GTP-bd"/>
</dbReference>
<dbReference type="PROSITE" id="PS51419">
    <property type="entry name" value="RAB"/>
    <property type="match status" value="1"/>
</dbReference>
<protein>
    <recommendedName>
        <fullName evidence="4">GTP-binding protein</fullName>
    </recommendedName>
</protein>
<dbReference type="InterPro" id="IPR001806">
    <property type="entry name" value="Small_GTPase"/>
</dbReference>
<comment type="caution">
    <text evidence="3">The sequence shown here is derived from an EMBL/GenBank/DDBJ whole genome shotgun (WGS) entry which is preliminary data.</text>
</comment>
<dbReference type="SMART" id="SM00174">
    <property type="entry name" value="RHO"/>
    <property type="match status" value="1"/>
</dbReference>
<feature type="compositionally biased region" description="Polar residues" evidence="2">
    <location>
        <begin position="487"/>
        <end position="496"/>
    </location>
</feature>
<dbReference type="NCBIfam" id="TIGR00231">
    <property type="entry name" value="small_GTP"/>
    <property type="match status" value="1"/>
</dbReference>
<dbReference type="SMART" id="SM00173">
    <property type="entry name" value="RAS"/>
    <property type="match status" value="1"/>
</dbReference>
<evidence type="ECO:0000256" key="2">
    <source>
        <dbReference type="SAM" id="MobiDB-lite"/>
    </source>
</evidence>
<dbReference type="CDD" id="cd00154">
    <property type="entry name" value="Rab"/>
    <property type="match status" value="1"/>
</dbReference>
<proteinExistence type="inferred from homology"/>